<comment type="similarity">
    <text evidence="2">Belongs to the bacterial solute-binding protein 8 family.</text>
</comment>
<evidence type="ECO:0000256" key="5">
    <source>
        <dbReference type="ARBA" id="ARBA00022729"/>
    </source>
</evidence>
<keyword evidence="5" id="KW-0732">Signal</keyword>
<dbReference type="InterPro" id="IPR006311">
    <property type="entry name" value="TAT_signal"/>
</dbReference>
<dbReference type="PANTHER" id="PTHR30532">
    <property type="entry name" value="IRON III DICITRATE-BINDING PERIPLASMIC PROTEIN"/>
    <property type="match status" value="1"/>
</dbReference>
<dbReference type="InterPro" id="IPR051313">
    <property type="entry name" value="Bact_iron-sidero_bind"/>
</dbReference>
<gene>
    <name evidence="7" type="ORF">IGS68_06015</name>
</gene>
<dbReference type="PROSITE" id="PS50983">
    <property type="entry name" value="FE_B12_PBP"/>
    <property type="match status" value="1"/>
</dbReference>
<keyword evidence="3" id="KW-0813">Transport</keyword>
<dbReference type="PROSITE" id="PS51318">
    <property type="entry name" value="TAT"/>
    <property type="match status" value="1"/>
</dbReference>
<keyword evidence="4" id="KW-0410">Iron transport</keyword>
<proteinExistence type="inferred from homology"/>
<sequence length="297" mass="31272">MTESAAISRRAFCGAAALLGLPPSGIAAAPVPSRVAAVDWAMLETVLALGLMPVAGTELAHYSRWVVTPPVPGRVADLGLRGAPNLELLLRTAPDLILSSHFYAGIRHRLGRIAPVRESSINAPNGRPYARALAETAELGALLGRAEAARTLVEATEAAMDAHRRTLAGTARRPVLLMNFGDSRHIRTFGADSLLGSALERLGLPNAWTDRTQYRASATVGIERLAEMPDAVLVVVEPTPPGVERVLDSSPLWHALPSVRAGSLVRLPAVNSFGALPAAGRFADLLVPRLTGESAHG</sequence>
<evidence type="ECO:0000256" key="2">
    <source>
        <dbReference type="ARBA" id="ARBA00008814"/>
    </source>
</evidence>
<keyword evidence="4" id="KW-0408">Iron</keyword>
<evidence type="ECO:0000259" key="6">
    <source>
        <dbReference type="PROSITE" id="PS50983"/>
    </source>
</evidence>
<keyword evidence="4" id="KW-0406">Ion transport</keyword>
<dbReference type="PRINTS" id="PR01715">
    <property type="entry name" value="FERRIBNDNGPP"/>
</dbReference>
<dbReference type="RefSeq" id="WP_201078097.1">
    <property type="nucleotide sequence ID" value="NZ_CP067420.1"/>
</dbReference>
<dbReference type="PANTHER" id="PTHR30532:SF1">
    <property type="entry name" value="IRON(3+)-HYDROXAMATE-BINDING PROTEIN FHUD"/>
    <property type="match status" value="1"/>
</dbReference>
<organism evidence="7 8">
    <name type="scientific">Skermanella cutis</name>
    <dbReference type="NCBI Taxonomy" id="2775420"/>
    <lineage>
        <taxon>Bacteria</taxon>
        <taxon>Pseudomonadati</taxon>
        <taxon>Pseudomonadota</taxon>
        <taxon>Alphaproteobacteria</taxon>
        <taxon>Rhodospirillales</taxon>
        <taxon>Azospirillaceae</taxon>
        <taxon>Skermanella</taxon>
    </lineage>
</organism>
<evidence type="ECO:0000256" key="4">
    <source>
        <dbReference type="ARBA" id="ARBA00022496"/>
    </source>
</evidence>
<evidence type="ECO:0000313" key="7">
    <source>
        <dbReference type="EMBL" id="QQP90779.1"/>
    </source>
</evidence>
<feature type="domain" description="Fe/B12 periplasmic-binding" evidence="6">
    <location>
        <begin position="34"/>
        <end position="294"/>
    </location>
</feature>
<accession>A0ABX7B8R7</accession>
<reference evidence="7" key="1">
    <citation type="submission" date="2021-02" db="EMBL/GenBank/DDBJ databases">
        <title>Skermanella TT6 skin isolate.</title>
        <authorList>
            <person name="Lee K."/>
            <person name="Ganzorig M."/>
        </authorList>
    </citation>
    <scope>NUCLEOTIDE SEQUENCE</scope>
    <source>
        <strain evidence="7">TT6</strain>
    </source>
</reference>
<name>A0ABX7B8R7_9PROT</name>
<dbReference type="Gene3D" id="3.40.50.1980">
    <property type="entry name" value="Nitrogenase molybdenum iron protein domain"/>
    <property type="match status" value="2"/>
</dbReference>
<evidence type="ECO:0000313" key="8">
    <source>
        <dbReference type="Proteomes" id="UP000595197"/>
    </source>
</evidence>
<dbReference type="Proteomes" id="UP000595197">
    <property type="component" value="Chromosome"/>
</dbReference>
<dbReference type="SUPFAM" id="SSF53807">
    <property type="entry name" value="Helical backbone' metal receptor"/>
    <property type="match status" value="1"/>
</dbReference>
<evidence type="ECO:0000256" key="3">
    <source>
        <dbReference type="ARBA" id="ARBA00022448"/>
    </source>
</evidence>
<dbReference type="InterPro" id="IPR002491">
    <property type="entry name" value="ABC_transptr_periplasmic_BD"/>
</dbReference>
<dbReference type="CDD" id="cd01146">
    <property type="entry name" value="FhuD"/>
    <property type="match status" value="1"/>
</dbReference>
<comment type="subcellular location">
    <subcellularLocation>
        <location evidence="1">Cell envelope</location>
    </subcellularLocation>
</comment>
<keyword evidence="8" id="KW-1185">Reference proteome</keyword>
<dbReference type="Pfam" id="PF01497">
    <property type="entry name" value="Peripla_BP_2"/>
    <property type="match status" value="1"/>
</dbReference>
<protein>
    <submittedName>
        <fullName evidence="7">ABC transporter substrate-binding protein</fullName>
    </submittedName>
</protein>
<dbReference type="EMBL" id="CP067420">
    <property type="protein sequence ID" value="QQP90779.1"/>
    <property type="molecule type" value="Genomic_DNA"/>
</dbReference>
<evidence type="ECO:0000256" key="1">
    <source>
        <dbReference type="ARBA" id="ARBA00004196"/>
    </source>
</evidence>